<dbReference type="InParanoid" id="A0A0V0QF62"/>
<sequence length="174" mass="19888">MSQEKGGQCFLISLLGMGTVYLIIANDENNNKNKQEDCNDLINWVFALSTWFYIMAAYVALLIFDFKFLNKILIGNVLTLKESLGSILGISSLVMAIGLTYYFESNCNLVSIFTRSFLYIYWGVTSCTYFMICNLFQNLLQSTSSSNSNNNNNNNNNNLNQNLDEYDYQQLLQE</sequence>
<feature type="transmembrane region" description="Helical" evidence="1">
    <location>
        <begin position="7"/>
        <end position="24"/>
    </location>
</feature>
<name>A0A0V0QF62_PSEPJ</name>
<feature type="transmembrane region" description="Helical" evidence="1">
    <location>
        <begin position="84"/>
        <end position="103"/>
    </location>
</feature>
<proteinExistence type="predicted"/>
<keyword evidence="1" id="KW-0812">Transmembrane</keyword>
<keyword evidence="1" id="KW-0472">Membrane</keyword>
<dbReference type="AlphaFoldDB" id="A0A0V0QF62"/>
<feature type="transmembrane region" description="Helical" evidence="1">
    <location>
        <begin position="44"/>
        <end position="64"/>
    </location>
</feature>
<dbReference type="EMBL" id="LDAU01000181">
    <property type="protein sequence ID" value="KRX00831.1"/>
    <property type="molecule type" value="Genomic_DNA"/>
</dbReference>
<organism evidence="2 3">
    <name type="scientific">Pseudocohnilembus persalinus</name>
    <name type="common">Ciliate</name>
    <dbReference type="NCBI Taxonomy" id="266149"/>
    <lineage>
        <taxon>Eukaryota</taxon>
        <taxon>Sar</taxon>
        <taxon>Alveolata</taxon>
        <taxon>Ciliophora</taxon>
        <taxon>Intramacronucleata</taxon>
        <taxon>Oligohymenophorea</taxon>
        <taxon>Scuticociliatia</taxon>
        <taxon>Philasterida</taxon>
        <taxon>Pseudocohnilembidae</taxon>
        <taxon>Pseudocohnilembus</taxon>
    </lineage>
</organism>
<keyword evidence="1" id="KW-1133">Transmembrane helix</keyword>
<comment type="caution">
    <text evidence="2">The sequence shown here is derived from an EMBL/GenBank/DDBJ whole genome shotgun (WGS) entry which is preliminary data.</text>
</comment>
<evidence type="ECO:0000256" key="1">
    <source>
        <dbReference type="SAM" id="Phobius"/>
    </source>
</evidence>
<keyword evidence="3" id="KW-1185">Reference proteome</keyword>
<dbReference type="Proteomes" id="UP000054937">
    <property type="component" value="Unassembled WGS sequence"/>
</dbReference>
<evidence type="ECO:0000313" key="2">
    <source>
        <dbReference type="EMBL" id="KRX00831.1"/>
    </source>
</evidence>
<protein>
    <submittedName>
        <fullName evidence="2">Uncharacterized protein</fullName>
    </submittedName>
</protein>
<evidence type="ECO:0000313" key="3">
    <source>
        <dbReference type="Proteomes" id="UP000054937"/>
    </source>
</evidence>
<accession>A0A0V0QF62</accession>
<feature type="transmembrane region" description="Helical" evidence="1">
    <location>
        <begin position="118"/>
        <end position="136"/>
    </location>
</feature>
<gene>
    <name evidence="2" type="ORF">PPERSA_02010</name>
</gene>
<reference evidence="2 3" key="1">
    <citation type="journal article" date="2015" name="Sci. Rep.">
        <title>Genome of the facultative scuticociliatosis pathogen Pseudocohnilembus persalinus provides insight into its virulence through horizontal gene transfer.</title>
        <authorList>
            <person name="Xiong J."/>
            <person name="Wang G."/>
            <person name="Cheng J."/>
            <person name="Tian M."/>
            <person name="Pan X."/>
            <person name="Warren A."/>
            <person name="Jiang C."/>
            <person name="Yuan D."/>
            <person name="Miao W."/>
        </authorList>
    </citation>
    <scope>NUCLEOTIDE SEQUENCE [LARGE SCALE GENOMIC DNA]</scope>
    <source>
        <strain evidence="2">36N120E</strain>
    </source>
</reference>